<feature type="binding site" description="in other chain" evidence="5">
    <location>
        <position position="24"/>
    </location>
    <ligand>
        <name>phosphate</name>
        <dbReference type="ChEBI" id="CHEBI:43474"/>
        <note>ligand shared between dimeric partners</note>
    </ligand>
</feature>
<dbReference type="InterPro" id="IPR035994">
    <property type="entry name" value="Nucleoside_phosphorylase_sf"/>
</dbReference>
<dbReference type="AlphaFoldDB" id="A0A7Z7VX92"/>
<sequence>MTQQGTPHIQPNGTKIAKTVLMPGDPLRAKFIAENYLENVEQFNEVRNMFGYTGTYKGKEVSVMGSGMGIPSIGIYSYELYNFFDVDTIIRIGSCGAMQEDIHLYDIIIAQGASTNSNYVDQFQIPGHFAPLADFDLVVKAKEKADALGARAHVGNILSSDTFYNANPDFNQKWIEMGILGVEMESAGLYLNAIKAGKKALGVFTVSDHLLRDEATTAEERQNSFTQMMEVALEIAE</sequence>
<dbReference type="GO" id="GO:0042278">
    <property type="term" value="P:purine nucleoside metabolic process"/>
    <property type="evidence" value="ECO:0007669"/>
    <property type="project" value="UniProtKB-UniRule"/>
</dbReference>
<feature type="binding site" description="in other chain" evidence="5">
    <location>
        <position position="28"/>
    </location>
    <ligand>
        <name>phosphate</name>
        <dbReference type="ChEBI" id="CHEBI:43474"/>
        <note>ligand shared between dimeric partners</note>
    </ligand>
</feature>
<dbReference type="NCBIfam" id="NF009914">
    <property type="entry name" value="PRK13374.1"/>
    <property type="match status" value="1"/>
</dbReference>
<comment type="similarity">
    <text evidence="1 5">Belongs to the PNP/UDP phosphorylase family.</text>
</comment>
<dbReference type="SUPFAM" id="SSF53167">
    <property type="entry name" value="Purine and uridine phosphorylases"/>
    <property type="match status" value="1"/>
</dbReference>
<evidence type="ECO:0000313" key="8">
    <source>
        <dbReference type="EMBL" id="NHA35128.1"/>
    </source>
</evidence>
<dbReference type="Proteomes" id="UP000572988">
    <property type="component" value="Unassembled WGS sequence"/>
</dbReference>
<keyword evidence="3 5" id="KW-0808">Transferase</keyword>
<dbReference type="RefSeq" id="WP_016426420.1">
    <property type="nucleotide sequence ID" value="NZ_CABKRV010000002.1"/>
</dbReference>
<evidence type="ECO:0000256" key="3">
    <source>
        <dbReference type="ARBA" id="ARBA00022679"/>
    </source>
</evidence>
<evidence type="ECO:0000256" key="2">
    <source>
        <dbReference type="ARBA" id="ARBA00022676"/>
    </source>
</evidence>
<keyword evidence="2 5" id="KW-0328">Glycosyltransferase</keyword>
<dbReference type="Pfam" id="PF01048">
    <property type="entry name" value="PNP_UDP_1"/>
    <property type="match status" value="1"/>
</dbReference>
<dbReference type="NCBIfam" id="TIGR00107">
    <property type="entry name" value="deoD"/>
    <property type="match status" value="1"/>
</dbReference>
<evidence type="ECO:0000313" key="9">
    <source>
        <dbReference type="EMBL" id="SUM87707.1"/>
    </source>
</evidence>
<comment type="catalytic activity">
    <reaction evidence="5">
        <text>a purine D-ribonucleoside + phosphate = a purine nucleobase + alpha-D-ribose 1-phosphate</text>
        <dbReference type="Rhea" id="RHEA:19805"/>
        <dbReference type="ChEBI" id="CHEBI:26386"/>
        <dbReference type="ChEBI" id="CHEBI:43474"/>
        <dbReference type="ChEBI" id="CHEBI:57720"/>
        <dbReference type="ChEBI" id="CHEBI:142355"/>
        <dbReference type="EC" id="2.4.2.1"/>
    </reaction>
</comment>
<comment type="catalytic activity">
    <reaction evidence="4">
        <text>uridine + phosphate = alpha-D-ribose 1-phosphate + uracil</text>
        <dbReference type="Rhea" id="RHEA:24388"/>
        <dbReference type="ChEBI" id="CHEBI:16704"/>
        <dbReference type="ChEBI" id="CHEBI:17568"/>
        <dbReference type="ChEBI" id="CHEBI:43474"/>
        <dbReference type="ChEBI" id="CHEBI:57720"/>
        <dbReference type="EC" id="2.4.2.3"/>
    </reaction>
</comment>
<evidence type="ECO:0000256" key="5">
    <source>
        <dbReference type="HAMAP-Rule" id="MF_01627"/>
    </source>
</evidence>
<dbReference type="Gene3D" id="3.40.50.1580">
    <property type="entry name" value="Nucleoside phosphorylase domain"/>
    <property type="match status" value="1"/>
</dbReference>
<dbReference type="Proteomes" id="UP000264146">
    <property type="component" value="Chromosome"/>
</dbReference>
<comment type="function">
    <text evidence="5">Catalyzes the reversible phosphorolytic breakdown of the N-glycosidic bond in the beta-(deoxy)ribonucleoside molecules, with the formation of the corresponding free purine bases and pentose-1-phosphate.</text>
</comment>
<accession>A0A7Z7VX92</accession>
<evidence type="ECO:0000256" key="1">
    <source>
        <dbReference type="ARBA" id="ARBA00010456"/>
    </source>
</evidence>
<dbReference type="GeneID" id="93789468"/>
<reference evidence="7 10" key="3">
    <citation type="submission" date="2020-11" db="EMBL/GenBank/DDBJ databases">
        <authorList>
            <consortium name="Pathogen Informatics"/>
        </authorList>
    </citation>
    <scope>NUCLEOTIDE SEQUENCE [LARGE SCALE GENOMIC DNA]</scope>
    <source>
        <strain evidence="7 10">NCTC12218</strain>
    </source>
</reference>
<protein>
    <recommendedName>
        <fullName evidence="5">Purine nucleoside phosphorylase DeoD-type</fullName>
        <shortName evidence="5">PNP</shortName>
        <ecNumber evidence="5">2.4.2.1</ecNumber>
    </recommendedName>
</protein>
<dbReference type="EC" id="2.4.2.1" evidence="5"/>
<dbReference type="PROSITE" id="PS01232">
    <property type="entry name" value="PNP_UDP_1"/>
    <property type="match status" value="1"/>
</dbReference>
<dbReference type="InterPro" id="IPR000845">
    <property type="entry name" value="Nucleoside_phosphorylase_d"/>
</dbReference>
<dbReference type="GO" id="GO:0004850">
    <property type="term" value="F:uridine phosphorylase activity"/>
    <property type="evidence" value="ECO:0007669"/>
    <property type="project" value="UniProtKB-EC"/>
</dbReference>
<comment type="catalytic activity">
    <reaction evidence="5">
        <text>a purine 2'-deoxy-D-ribonucleoside + phosphate = a purine nucleobase + 2-deoxy-alpha-D-ribose 1-phosphate</text>
        <dbReference type="Rhea" id="RHEA:36431"/>
        <dbReference type="ChEBI" id="CHEBI:26386"/>
        <dbReference type="ChEBI" id="CHEBI:43474"/>
        <dbReference type="ChEBI" id="CHEBI:57259"/>
        <dbReference type="ChEBI" id="CHEBI:142361"/>
        <dbReference type="EC" id="2.4.2.1"/>
    </reaction>
</comment>
<feature type="domain" description="Nucleoside phosphorylase" evidence="6">
    <location>
        <begin position="19"/>
        <end position="235"/>
    </location>
</feature>
<organism evidence="9">
    <name type="scientific">Staphylococcus schleiferi</name>
    <dbReference type="NCBI Taxonomy" id="1295"/>
    <lineage>
        <taxon>Bacteria</taxon>
        <taxon>Bacillati</taxon>
        <taxon>Bacillota</taxon>
        <taxon>Bacilli</taxon>
        <taxon>Bacillales</taxon>
        <taxon>Staphylococcaceae</taxon>
        <taxon>Staphylococcus</taxon>
    </lineage>
</organism>
<dbReference type="PANTHER" id="PTHR43691:SF11">
    <property type="entry name" value="FI09636P-RELATED"/>
    <property type="match status" value="1"/>
</dbReference>
<dbReference type="HAMAP" id="MF_01627">
    <property type="entry name" value="Pur_nucleosid_phosp"/>
    <property type="match status" value="1"/>
</dbReference>
<feature type="binding site" description="in other chain" evidence="5">
    <location>
        <begin position="207"/>
        <end position="208"/>
    </location>
    <ligand>
        <name>a purine D-ribonucleoside</name>
        <dbReference type="ChEBI" id="CHEBI:142355"/>
        <note>ligand shared between dimeric partners</note>
    </ligand>
</feature>
<reference evidence="9" key="2">
    <citation type="submission" date="2018-06" db="EMBL/GenBank/DDBJ databases">
        <authorList>
            <consortium name="Pathogen Informatics"/>
            <person name="Doyle S."/>
        </authorList>
    </citation>
    <scope>NUCLEOTIDE SEQUENCE [LARGE SCALE GENOMIC DNA]</scope>
    <source>
        <strain evidence="9">NCTC12218</strain>
    </source>
</reference>
<feature type="active site" description="Proton donor" evidence="5">
    <location>
        <position position="208"/>
    </location>
</feature>
<reference evidence="8 11" key="1">
    <citation type="submission" date="2018-01" db="EMBL/GenBank/DDBJ databases">
        <title>Complete genome sequence of Staphylococcus Scheliferi isolated from human.</title>
        <authorList>
            <person name="Abouelkhair M.A."/>
            <person name="Bemis D.A."/>
            <person name="Kania S.A."/>
        </authorList>
    </citation>
    <scope>NUCLEOTIDE SEQUENCE [LARGE SCALE GENOMIC DNA]</scope>
    <source>
        <strain evidence="8 11">ATCC 43808</strain>
    </source>
</reference>
<dbReference type="InterPro" id="IPR018016">
    <property type="entry name" value="Nucleoside_phosphorylase_CS"/>
</dbReference>
<dbReference type="EMBL" id="UHEF01000001">
    <property type="protein sequence ID" value="SUM87707.1"/>
    <property type="molecule type" value="Genomic_DNA"/>
</dbReference>
<name>A0A7Z7VX92_STASC</name>
<dbReference type="GO" id="GO:0004731">
    <property type="term" value="F:purine-nucleoside phosphorylase activity"/>
    <property type="evidence" value="ECO:0007669"/>
    <property type="project" value="UniProtKB-UniRule"/>
</dbReference>
<evidence type="ECO:0000313" key="7">
    <source>
        <dbReference type="EMBL" id="CAD7359144.1"/>
    </source>
</evidence>
<dbReference type="CDD" id="cd09006">
    <property type="entry name" value="PNP_EcPNPI-like"/>
    <property type="match status" value="1"/>
</dbReference>
<comment type="subunit">
    <text evidence="5">Homohexamer; trimer of homodimers.</text>
</comment>
<evidence type="ECO:0000313" key="11">
    <source>
        <dbReference type="Proteomes" id="UP000572988"/>
    </source>
</evidence>
<keyword evidence="11" id="KW-1185">Reference proteome</keyword>
<feature type="binding site" evidence="5">
    <location>
        <position position="47"/>
    </location>
    <ligand>
        <name>phosphate</name>
        <dbReference type="ChEBI" id="CHEBI:43474"/>
        <note>ligand shared between dimeric partners</note>
    </ligand>
</feature>
<feature type="site" description="Important for catalytic activity" evidence="5">
    <location>
        <position position="221"/>
    </location>
</feature>
<evidence type="ECO:0000313" key="10">
    <source>
        <dbReference type="Proteomes" id="UP000264146"/>
    </source>
</evidence>
<feature type="binding site" evidence="5">
    <location>
        <position position="8"/>
    </location>
    <ligand>
        <name>a purine D-ribonucleoside</name>
        <dbReference type="ChEBI" id="CHEBI:142355"/>
        <note>ligand shared between dimeric partners</note>
    </ligand>
</feature>
<dbReference type="InterPro" id="IPR004402">
    <property type="entry name" value="DeoD-type"/>
</dbReference>
<dbReference type="GO" id="GO:0006218">
    <property type="term" value="P:uridine catabolic process"/>
    <property type="evidence" value="ECO:0007669"/>
    <property type="project" value="TreeGrafter"/>
</dbReference>
<evidence type="ECO:0000256" key="4">
    <source>
        <dbReference type="ARBA" id="ARBA00048447"/>
    </source>
</evidence>
<dbReference type="NCBIfam" id="NF004489">
    <property type="entry name" value="PRK05819.1"/>
    <property type="match status" value="1"/>
</dbReference>
<evidence type="ECO:0000259" key="6">
    <source>
        <dbReference type="Pfam" id="PF01048"/>
    </source>
</evidence>
<feature type="binding site" description="in other chain" evidence="5">
    <location>
        <begin position="183"/>
        <end position="185"/>
    </location>
    <ligand>
        <name>a purine D-ribonucleoside</name>
        <dbReference type="ChEBI" id="CHEBI:142355"/>
        <note>ligand shared between dimeric partners</note>
    </ligand>
</feature>
<dbReference type="PANTHER" id="PTHR43691">
    <property type="entry name" value="URIDINE PHOSPHORYLASE"/>
    <property type="match status" value="1"/>
</dbReference>
<dbReference type="GO" id="GO:0005829">
    <property type="term" value="C:cytosol"/>
    <property type="evidence" value="ECO:0007669"/>
    <property type="project" value="TreeGrafter"/>
</dbReference>
<feature type="binding site" description="in other chain" evidence="5">
    <location>
        <begin position="91"/>
        <end position="94"/>
    </location>
    <ligand>
        <name>phosphate</name>
        <dbReference type="ChEBI" id="CHEBI:43474"/>
        <note>ligand shared between dimeric partners</note>
    </ligand>
</feature>
<dbReference type="EMBL" id="POVK01000061">
    <property type="protein sequence ID" value="NHA35128.1"/>
    <property type="molecule type" value="Genomic_DNA"/>
</dbReference>
<dbReference type="EMBL" id="LR962863">
    <property type="protein sequence ID" value="CAD7359144.1"/>
    <property type="molecule type" value="Genomic_DNA"/>
</dbReference>
<proteinExistence type="inferred from homology"/>
<gene>
    <name evidence="9" type="primary">deoD_1</name>
    <name evidence="5 8" type="synonym">deoD</name>
    <name evidence="8" type="ORF">C1O36_11735</name>
    <name evidence="9" type="ORF">NCTC12218_00743</name>
</gene>